<feature type="domain" description="Guanylate kinase-like" evidence="9">
    <location>
        <begin position="4"/>
        <end position="187"/>
    </location>
</feature>
<dbReference type="SMART" id="SM00072">
    <property type="entry name" value="GuKc"/>
    <property type="match status" value="1"/>
</dbReference>
<sequence length="193" mass="22525">MKKGKMIILSGPSGSGKTTISHCLLSKFTELKFSVSCTTRSIRNNEIHGKDYYFLSVNSFVSKIKKHQFAEWEEVYPKLFYGTLKDEIFKIWKSNKHILVDIDVKGGINLKQQYPNNSLSIFIMVNSIKILKKRLFTRSFFEKNNKTNINVRLNKARKENSYAKLFDFILFNIDLYQTKKEAIHIVSNFIHGK</sequence>
<gene>
    <name evidence="10" type="primary">gmk</name>
    <name evidence="10" type="ORF">STAT_348</name>
</gene>
<dbReference type="PANTHER" id="PTHR23117:SF13">
    <property type="entry name" value="GUANYLATE KINASE"/>
    <property type="match status" value="1"/>
</dbReference>
<evidence type="ECO:0000256" key="6">
    <source>
        <dbReference type="ARBA" id="ARBA00022777"/>
    </source>
</evidence>
<evidence type="ECO:0000313" key="11">
    <source>
        <dbReference type="Proteomes" id="UP000263619"/>
    </source>
</evidence>
<dbReference type="Proteomes" id="UP000263619">
    <property type="component" value="Chromosome"/>
</dbReference>
<dbReference type="Pfam" id="PF00625">
    <property type="entry name" value="Guanylate_kin"/>
    <property type="match status" value="1"/>
</dbReference>
<comment type="similarity">
    <text evidence="1">Belongs to the guanylate kinase family.</text>
</comment>
<evidence type="ECO:0000256" key="2">
    <source>
        <dbReference type="ARBA" id="ARBA00012961"/>
    </source>
</evidence>
<dbReference type="SUPFAM" id="SSF52540">
    <property type="entry name" value="P-loop containing nucleoside triphosphate hydrolases"/>
    <property type="match status" value="1"/>
</dbReference>
<keyword evidence="4" id="KW-0808">Transferase</keyword>
<keyword evidence="11" id="KW-1185">Reference proteome</keyword>
<dbReference type="PANTHER" id="PTHR23117">
    <property type="entry name" value="GUANYLATE KINASE-RELATED"/>
    <property type="match status" value="1"/>
</dbReference>
<dbReference type="EMBL" id="AP014608">
    <property type="protein sequence ID" value="BBA17269.1"/>
    <property type="molecule type" value="Genomic_DNA"/>
</dbReference>
<dbReference type="GO" id="GO:0004385">
    <property type="term" value="F:GMP kinase activity"/>
    <property type="evidence" value="ECO:0007669"/>
    <property type="project" value="UniProtKB-EC"/>
</dbReference>
<name>A0A224AKD6_9FLAO</name>
<dbReference type="EC" id="2.7.4.8" evidence="2"/>
<dbReference type="NCBIfam" id="TIGR03263">
    <property type="entry name" value="guanyl_kin"/>
    <property type="match status" value="1"/>
</dbReference>
<dbReference type="RefSeq" id="WP_119305533.1">
    <property type="nucleotide sequence ID" value="NZ_AP014608.1"/>
</dbReference>
<dbReference type="AlphaFoldDB" id="A0A224AKD6"/>
<dbReference type="GO" id="GO:0005829">
    <property type="term" value="C:cytosol"/>
    <property type="evidence" value="ECO:0007669"/>
    <property type="project" value="TreeGrafter"/>
</dbReference>
<evidence type="ECO:0000256" key="4">
    <source>
        <dbReference type="ARBA" id="ARBA00022679"/>
    </source>
</evidence>
<dbReference type="InterPro" id="IPR027417">
    <property type="entry name" value="P-loop_NTPase"/>
</dbReference>
<dbReference type="InterPro" id="IPR020590">
    <property type="entry name" value="Guanylate_kinase_CS"/>
</dbReference>
<evidence type="ECO:0000256" key="7">
    <source>
        <dbReference type="ARBA" id="ARBA00022840"/>
    </source>
</evidence>
<evidence type="ECO:0000256" key="5">
    <source>
        <dbReference type="ARBA" id="ARBA00022741"/>
    </source>
</evidence>
<dbReference type="Gene3D" id="3.40.50.300">
    <property type="entry name" value="P-loop containing nucleotide triphosphate hydrolases"/>
    <property type="match status" value="1"/>
</dbReference>
<dbReference type="OrthoDB" id="9808150at2"/>
<dbReference type="PROSITE" id="PS00856">
    <property type="entry name" value="GUANYLATE_KINASE_1"/>
    <property type="match status" value="1"/>
</dbReference>
<evidence type="ECO:0000256" key="1">
    <source>
        <dbReference type="ARBA" id="ARBA00005790"/>
    </source>
</evidence>
<dbReference type="InterPro" id="IPR008145">
    <property type="entry name" value="GK/Ca_channel_bsu"/>
</dbReference>
<dbReference type="InterPro" id="IPR017665">
    <property type="entry name" value="Guanylate_kinase"/>
</dbReference>
<dbReference type="Gene3D" id="3.30.63.10">
    <property type="entry name" value="Guanylate Kinase phosphate binding domain"/>
    <property type="match status" value="1"/>
</dbReference>
<evidence type="ECO:0000259" key="9">
    <source>
        <dbReference type="PROSITE" id="PS50052"/>
    </source>
</evidence>
<keyword evidence="6 10" id="KW-0418">Kinase</keyword>
<keyword evidence="5" id="KW-0547">Nucleotide-binding</keyword>
<dbReference type="PROSITE" id="PS50052">
    <property type="entry name" value="GUANYLATE_KINASE_2"/>
    <property type="match status" value="1"/>
</dbReference>
<evidence type="ECO:0000313" key="10">
    <source>
        <dbReference type="EMBL" id="BBA17269.1"/>
    </source>
</evidence>
<organism evidence="10 11">
    <name type="scientific">Blattabacterium cuenoti STAT</name>
    <dbReference type="NCBI Taxonomy" id="1457030"/>
    <lineage>
        <taxon>Bacteria</taxon>
        <taxon>Pseudomonadati</taxon>
        <taxon>Bacteroidota</taxon>
        <taxon>Flavobacteriia</taxon>
        <taxon>Flavobacteriales</taxon>
        <taxon>Blattabacteriaceae</taxon>
        <taxon>Blattabacterium</taxon>
    </lineage>
</organism>
<dbReference type="GO" id="GO:0005524">
    <property type="term" value="F:ATP binding"/>
    <property type="evidence" value="ECO:0007669"/>
    <property type="project" value="UniProtKB-KW"/>
</dbReference>
<protein>
    <recommendedName>
        <fullName evidence="3">Guanylate kinase</fullName>
        <ecNumber evidence="2">2.7.4.8</ecNumber>
    </recommendedName>
    <alternativeName>
        <fullName evidence="8">GMP kinase</fullName>
    </alternativeName>
</protein>
<accession>A0A224AKD6</accession>
<dbReference type="CDD" id="cd00071">
    <property type="entry name" value="GMPK"/>
    <property type="match status" value="1"/>
</dbReference>
<keyword evidence="7" id="KW-0067">ATP-binding</keyword>
<evidence type="ECO:0000256" key="3">
    <source>
        <dbReference type="ARBA" id="ARBA00016296"/>
    </source>
</evidence>
<evidence type="ECO:0000256" key="8">
    <source>
        <dbReference type="ARBA" id="ARBA00030128"/>
    </source>
</evidence>
<proteinExistence type="inferred from homology"/>
<dbReference type="InterPro" id="IPR008144">
    <property type="entry name" value="Guanylate_kin-like_dom"/>
</dbReference>
<reference evidence="10 11" key="1">
    <citation type="submission" date="2014-06" db="EMBL/GenBank/DDBJ databases">
        <title>Genome sequence of the intracellular symbiont Blattabacterium cuenoti, strain STAT from the wood feeding cockroach Salganea taiwanensis taiwanensis.</title>
        <authorList>
            <person name="Kinjo Y."/>
            <person name="Ohkuma M."/>
            <person name="Tokuda G."/>
        </authorList>
    </citation>
    <scope>NUCLEOTIDE SEQUENCE [LARGE SCALE GENOMIC DNA]</scope>
    <source>
        <strain evidence="10 11">STAT</strain>
    </source>
</reference>